<dbReference type="PANTHER" id="PTHR30086:SF20">
    <property type="entry name" value="ARGININE EXPORTER PROTEIN ARGO-RELATED"/>
    <property type="match status" value="1"/>
</dbReference>
<evidence type="ECO:0000256" key="2">
    <source>
        <dbReference type="ARBA" id="ARBA00022475"/>
    </source>
</evidence>
<keyword evidence="3 6" id="KW-0812">Transmembrane</keyword>
<accession>A0ABU0DFW5</accession>
<evidence type="ECO:0000313" key="7">
    <source>
        <dbReference type="EMBL" id="MDQ0347216.1"/>
    </source>
</evidence>
<dbReference type="RefSeq" id="WP_307059313.1">
    <property type="nucleotide sequence ID" value="NZ_JAUSUH010000003.1"/>
</dbReference>
<comment type="subcellular location">
    <subcellularLocation>
        <location evidence="1">Cell membrane</location>
        <topology evidence="1">Multi-pass membrane protein</topology>
    </subcellularLocation>
</comment>
<dbReference type="Pfam" id="PF01810">
    <property type="entry name" value="LysE"/>
    <property type="match status" value="1"/>
</dbReference>
<evidence type="ECO:0000313" key="8">
    <source>
        <dbReference type="Proteomes" id="UP001238467"/>
    </source>
</evidence>
<evidence type="ECO:0000256" key="3">
    <source>
        <dbReference type="ARBA" id="ARBA00022692"/>
    </source>
</evidence>
<dbReference type="PANTHER" id="PTHR30086">
    <property type="entry name" value="ARGININE EXPORTER PROTEIN ARGO"/>
    <property type="match status" value="1"/>
</dbReference>
<evidence type="ECO:0000256" key="1">
    <source>
        <dbReference type="ARBA" id="ARBA00004651"/>
    </source>
</evidence>
<evidence type="ECO:0000256" key="5">
    <source>
        <dbReference type="ARBA" id="ARBA00023136"/>
    </source>
</evidence>
<keyword evidence="2" id="KW-1003">Cell membrane</keyword>
<evidence type="ECO:0000256" key="6">
    <source>
        <dbReference type="SAM" id="Phobius"/>
    </source>
</evidence>
<reference evidence="7 8" key="1">
    <citation type="submission" date="2023-07" db="EMBL/GenBank/DDBJ databases">
        <title>Genomic Encyclopedia of Type Strains, Phase IV (KMG-IV): sequencing the most valuable type-strain genomes for metagenomic binning, comparative biology and taxonomic classification.</title>
        <authorList>
            <person name="Goeker M."/>
        </authorList>
    </citation>
    <scope>NUCLEOTIDE SEQUENCE [LARGE SCALE GENOMIC DNA]</scope>
    <source>
        <strain evidence="7 8">DSM 1277</strain>
    </source>
</reference>
<feature type="transmembrane region" description="Helical" evidence="6">
    <location>
        <begin position="168"/>
        <end position="190"/>
    </location>
</feature>
<comment type="caution">
    <text evidence="7">The sequence shown here is derived from an EMBL/GenBank/DDBJ whole genome shotgun (WGS) entry which is preliminary data.</text>
</comment>
<feature type="transmembrane region" description="Helical" evidence="6">
    <location>
        <begin position="132"/>
        <end position="156"/>
    </location>
</feature>
<dbReference type="EMBL" id="JAUSUH010000003">
    <property type="protein sequence ID" value="MDQ0347216.1"/>
    <property type="molecule type" value="Genomic_DNA"/>
</dbReference>
<evidence type="ECO:0000256" key="4">
    <source>
        <dbReference type="ARBA" id="ARBA00022989"/>
    </source>
</evidence>
<keyword evidence="5 6" id="KW-0472">Membrane</keyword>
<name>A0ABU0DFW5_9HYPH</name>
<keyword evidence="4 6" id="KW-1133">Transmembrane helix</keyword>
<gene>
    <name evidence="7" type="ORF">J2S76_001640</name>
</gene>
<feature type="transmembrane region" description="Helical" evidence="6">
    <location>
        <begin position="49"/>
        <end position="82"/>
    </location>
</feature>
<protein>
    <submittedName>
        <fullName evidence="7">Threonine/homoserine/homoserine lactone efflux protein</fullName>
    </submittedName>
</protein>
<dbReference type="Proteomes" id="UP001238467">
    <property type="component" value="Unassembled WGS sequence"/>
</dbReference>
<organism evidence="7 8">
    <name type="scientific">Ancylobacter vacuolatus</name>
    <dbReference type="NCBI Taxonomy" id="223389"/>
    <lineage>
        <taxon>Bacteria</taxon>
        <taxon>Pseudomonadati</taxon>
        <taxon>Pseudomonadota</taxon>
        <taxon>Alphaproteobacteria</taxon>
        <taxon>Hyphomicrobiales</taxon>
        <taxon>Xanthobacteraceae</taxon>
        <taxon>Ancylobacter</taxon>
    </lineage>
</organism>
<proteinExistence type="predicted"/>
<dbReference type="InterPro" id="IPR001123">
    <property type="entry name" value="LeuE-type"/>
</dbReference>
<keyword evidence="8" id="KW-1185">Reference proteome</keyword>
<sequence>MTDPVLFALAVLALLATPGPTNTLLATAGASGGFRRSLLLVPAEAAGYLLAISFIFTLLGPAVAALPALGLALRVLVGAYLLHVAWKLWRAAPGRLAAGLVTPARVFLTTLFNPKALVFALGIVPLGAEGGALYLAAFALLTMMVALGWIGVGALLGQAAQSSGHGALVPRIGAAAVGAFALMLLAAPLLR</sequence>